<keyword evidence="9 10" id="KW-0143">Chaperone</keyword>
<evidence type="ECO:0000256" key="5">
    <source>
        <dbReference type="ARBA" id="ARBA00022691"/>
    </source>
</evidence>
<dbReference type="InterPro" id="IPR006638">
    <property type="entry name" value="Elp3/MiaA/NifB-like_rSAM"/>
</dbReference>
<protein>
    <recommendedName>
        <fullName evidence="3 10">Heme chaperone HemW</fullName>
    </recommendedName>
</protein>
<accession>A0A7V2WVR9</accession>
<dbReference type="PROSITE" id="PS51918">
    <property type="entry name" value="RADICAL_SAM"/>
    <property type="match status" value="1"/>
</dbReference>
<name>A0A7V2WVR9_LEUMU</name>
<dbReference type="InterPro" id="IPR004559">
    <property type="entry name" value="HemW-like"/>
</dbReference>
<dbReference type="InterPro" id="IPR058240">
    <property type="entry name" value="rSAM_sf"/>
</dbReference>
<comment type="similarity">
    <text evidence="2">Belongs to the anaerobic coproporphyrinogen-III oxidase family. HemW subfamily.</text>
</comment>
<proteinExistence type="inferred from homology"/>
<comment type="cofactor">
    <cofactor evidence="1">
        <name>[4Fe-4S] cluster</name>
        <dbReference type="ChEBI" id="CHEBI:49883"/>
    </cofactor>
</comment>
<dbReference type="SFLD" id="SFLDS00029">
    <property type="entry name" value="Radical_SAM"/>
    <property type="match status" value="1"/>
</dbReference>
<dbReference type="InterPro" id="IPR034505">
    <property type="entry name" value="Coproporphyrinogen-III_oxidase"/>
</dbReference>
<sequence>MTPIPLSLYIHIPWCIKKCPYCDFNSHQITGDLPEQAYIQALLKDLENELPAIWGRRLESVFIGGGTPSVFSAKAIEQLLSGLRALLPIRSRMEITLEANPGTFEQQRFEAYRQAGINRLSIGIQSFNANHLKSLGRIHNGEEAAHAAEIAKNAGFENFNLDIMFGLPQQSSTQALADLQQAIDCNAAHISWYQLTLEPNTLFHYAPPVLPNDEALWDMQQQGQALLQKAGFEQYEVSAYARKQAGMDKRCRHNMNYWQFGDYIGIGAGAHGKITAPDGSIQRYSKYRQPKQYMQQVGADNGRSSQQLLEKAEIPFEFMLNALRLKQGVASELFVQRTHLALSEIEGKLEQLAKMGLITFNKQRIVTTSKGWDFLNDTIEAFI</sequence>
<dbReference type="SMART" id="SM00729">
    <property type="entry name" value="Elp3"/>
    <property type="match status" value="1"/>
</dbReference>
<gene>
    <name evidence="12" type="primary">hemW</name>
    <name evidence="12" type="ORF">ENJ51_10045</name>
</gene>
<dbReference type="InterPro" id="IPR010723">
    <property type="entry name" value="HemN_C"/>
</dbReference>
<evidence type="ECO:0000259" key="11">
    <source>
        <dbReference type="PROSITE" id="PS51918"/>
    </source>
</evidence>
<dbReference type="PANTHER" id="PTHR13932:SF5">
    <property type="entry name" value="RADICAL S-ADENOSYL METHIONINE DOMAIN-CONTAINING PROTEIN 1, MITOCHONDRIAL"/>
    <property type="match status" value="1"/>
</dbReference>
<evidence type="ECO:0000256" key="9">
    <source>
        <dbReference type="ARBA" id="ARBA00023186"/>
    </source>
</evidence>
<evidence type="ECO:0000256" key="4">
    <source>
        <dbReference type="ARBA" id="ARBA00022617"/>
    </source>
</evidence>
<keyword evidence="10" id="KW-0963">Cytoplasm</keyword>
<dbReference type="GO" id="GO:0046872">
    <property type="term" value="F:metal ion binding"/>
    <property type="evidence" value="ECO:0007669"/>
    <property type="project" value="UniProtKB-UniRule"/>
</dbReference>
<evidence type="ECO:0000256" key="6">
    <source>
        <dbReference type="ARBA" id="ARBA00022723"/>
    </source>
</evidence>
<dbReference type="SFLD" id="SFLDG01065">
    <property type="entry name" value="anaerobic_coproporphyrinogen-I"/>
    <property type="match status" value="1"/>
</dbReference>
<evidence type="ECO:0000256" key="1">
    <source>
        <dbReference type="ARBA" id="ARBA00001966"/>
    </source>
</evidence>
<dbReference type="Gene3D" id="3.20.20.70">
    <property type="entry name" value="Aldolase class I"/>
    <property type="match status" value="1"/>
</dbReference>
<keyword evidence="10" id="KW-0004">4Fe-4S</keyword>
<dbReference type="EMBL" id="DRMS01000377">
    <property type="protein sequence ID" value="HFC93140.1"/>
    <property type="molecule type" value="Genomic_DNA"/>
</dbReference>
<reference evidence="12" key="1">
    <citation type="journal article" date="2020" name="mSystems">
        <title>Genome- and Community-Level Interaction Insights into Carbon Utilization and Element Cycling Functions of Hydrothermarchaeota in Hydrothermal Sediment.</title>
        <authorList>
            <person name="Zhou Z."/>
            <person name="Liu Y."/>
            <person name="Xu W."/>
            <person name="Pan J."/>
            <person name="Luo Z.H."/>
            <person name="Li M."/>
        </authorList>
    </citation>
    <scope>NUCLEOTIDE SEQUENCE [LARGE SCALE GENOMIC DNA]</scope>
    <source>
        <strain evidence="12">HyVt-493</strain>
    </source>
</reference>
<keyword evidence="8 10" id="KW-0411">Iron-sulfur</keyword>
<evidence type="ECO:0000256" key="7">
    <source>
        <dbReference type="ARBA" id="ARBA00023004"/>
    </source>
</evidence>
<evidence type="ECO:0000256" key="8">
    <source>
        <dbReference type="ARBA" id="ARBA00023014"/>
    </source>
</evidence>
<dbReference type="InterPro" id="IPR013785">
    <property type="entry name" value="Aldolase_TIM"/>
</dbReference>
<comment type="caution">
    <text evidence="12">The sequence shown here is derived from an EMBL/GenBank/DDBJ whole genome shotgun (WGS) entry which is preliminary data.</text>
</comment>
<comment type="function">
    <text evidence="10">Probably acts as a heme chaperone, transferring heme to an unknown acceptor. Binds one molecule of heme per monomer, possibly covalently. Binds 1 [4Fe-4S] cluster. The cluster is coordinated with 3 cysteines and an exchangeable S-adenosyl-L-methionine.</text>
</comment>
<dbReference type="GO" id="GO:0006779">
    <property type="term" value="P:porphyrin-containing compound biosynthetic process"/>
    <property type="evidence" value="ECO:0007669"/>
    <property type="project" value="InterPro"/>
</dbReference>
<dbReference type="Proteomes" id="UP000885750">
    <property type="component" value="Unassembled WGS sequence"/>
</dbReference>
<dbReference type="SFLD" id="SFLDF00562">
    <property type="entry name" value="HemN-like__clustered_with_heat"/>
    <property type="match status" value="1"/>
</dbReference>
<comment type="subcellular location">
    <subcellularLocation>
        <location evidence="10">Cytoplasm</location>
    </subcellularLocation>
</comment>
<feature type="domain" description="Radical SAM core" evidence="11">
    <location>
        <begin position="1"/>
        <end position="236"/>
    </location>
</feature>
<evidence type="ECO:0000256" key="10">
    <source>
        <dbReference type="RuleBase" id="RU364116"/>
    </source>
</evidence>
<keyword evidence="6 10" id="KW-0479">Metal-binding</keyword>
<dbReference type="Pfam" id="PF04055">
    <property type="entry name" value="Radical_SAM"/>
    <property type="match status" value="1"/>
</dbReference>
<dbReference type="CDD" id="cd01335">
    <property type="entry name" value="Radical_SAM"/>
    <property type="match status" value="1"/>
</dbReference>
<dbReference type="SUPFAM" id="SSF102114">
    <property type="entry name" value="Radical SAM enzymes"/>
    <property type="match status" value="1"/>
</dbReference>
<evidence type="ECO:0000256" key="2">
    <source>
        <dbReference type="ARBA" id="ARBA00006100"/>
    </source>
</evidence>
<dbReference type="PANTHER" id="PTHR13932">
    <property type="entry name" value="COPROPORPHYRINIGEN III OXIDASE"/>
    <property type="match status" value="1"/>
</dbReference>
<evidence type="ECO:0000256" key="3">
    <source>
        <dbReference type="ARBA" id="ARBA00017228"/>
    </source>
</evidence>
<evidence type="ECO:0000313" key="12">
    <source>
        <dbReference type="EMBL" id="HFC93140.1"/>
    </source>
</evidence>
<keyword evidence="5 10" id="KW-0949">S-adenosyl-L-methionine</keyword>
<keyword evidence="4 10" id="KW-0349">Heme</keyword>
<organism evidence="12">
    <name type="scientific">Leucothrix mucor</name>
    <dbReference type="NCBI Taxonomy" id="45248"/>
    <lineage>
        <taxon>Bacteria</taxon>
        <taxon>Pseudomonadati</taxon>
        <taxon>Pseudomonadota</taxon>
        <taxon>Gammaproteobacteria</taxon>
        <taxon>Thiotrichales</taxon>
        <taxon>Thiotrichaceae</taxon>
        <taxon>Leucothrix</taxon>
    </lineage>
</organism>
<keyword evidence="7 10" id="KW-0408">Iron</keyword>
<dbReference type="GO" id="GO:0051539">
    <property type="term" value="F:4 iron, 4 sulfur cluster binding"/>
    <property type="evidence" value="ECO:0007669"/>
    <property type="project" value="UniProtKB-UniRule"/>
</dbReference>
<dbReference type="SFLD" id="SFLDF00288">
    <property type="entry name" value="HemN-like__clustered_with_nucl"/>
    <property type="match status" value="1"/>
</dbReference>
<dbReference type="Pfam" id="PF06969">
    <property type="entry name" value="HemN_C"/>
    <property type="match status" value="1"/>
</dbReference>
<dbReference type="GO" id="GO:0004109">
    <property type="term" value="F:coproporphyrinogen oxidase activity"/>
    <property type="evidence" value="ECO:0007669"/>
    <property type="project" value="InterPro"/>
</dbReference>
<dbReference type="NCBIfam" id="TIGR00539">
    <property type="entry name" value="hemN_rel"/>
    <property type="match status" value="1"/>
</dbReference>
<dbReference type="GO" id="GO:0005737">
    <property type="term" value="C:cytoplasm"/>
    <property type="evidence" value="ECO:0007669"/>
    <property type="project" value="UniProtKB-SubCell"/>
</dbReference>
<dbReference type="AlphaFoldDB" id="A0A7V2WVR9"/>
<dbReference type="InterPro" id="IPR007197">
    <property type="entry name" value="rSAM"/>
</dbReference>